<keyword evidence="1" id="KW-0472">Membrane</keyword>
<name>D6XV03_BACIE</name>
<dbReference type="AlphaFoldDB" id="D6XV03"/>
<accession>D6XV03</accession>
<dbReference type="RefSeq" id="WP_013170991.1">
    <property type="nucleotide sequence ID" value="NC_014219.1"/>
</dbReference>
<feature type="transmembrane region" description="Helical" evidence="1">
    <location>
        <begin position="118"/>
        <end position="136"/>
    </location>
</feature>
<evidence type="ECO:0000313" key="3">
    <source>
        <dbReference type="Proteomes" id="UP000000271"/>
    </source>
</evidence>
<organism evidence="2 3">
    <name type="scientific">Bacillus selenitireducens (strain ATCC 700615 / DSM 15326 / MLS10)</name>
    <dbReference type="NCBI Taxonomy" id="439292"/>
    <lineage>
        <taxon>Bacteria</taxon>
        <taxon>Bacillati</taxon>
        <taxon>Bacillota</taxon>
        <taxon>Bacilli</taxon>
        <taxon>Bacillales</taxon>
        <taxon>Bacillaceae</taxon>
        <taxon>Salisediminibacterium</taxon>
    </lineage>
</organism>
<evidence type="ECO:0000313" key="2">
    <source>
        <dbReference type="EMBL" id="ADH97561.1"/>
    </source>
</evidence>
<keyword evidence="1" id="KW-1133">Transmembrane helix</keyword>
<feature type="transmembrane region" description="Helical" evidence="1">
    <location>
        <begin position="86"/>
        <end position="106"/>
    </location>
</feature>
<dbReference type="HOGENOM" id="CLU_1308069_0_0_9"/>
<sequence>MTIDDYLHEFQSRLTYVSEKEQTKIKYDIRSEIEQIKENLLEHEELDEEEAEHQAVASYLSPADMAQEINDQYFESIDEQFSGRSIAFIFVLSVILTPLGILIIPFVTGSFNGFSDQLIPRLVFMLIAALILFFYYPKHITSEQLRSLRQIFVVLYWYPVILVFAFVLNLFRSDGFSMNLTLYLAVSLFIWLLILFGTRIFYQKQLNKPL</sequence>
<dbReference type="Proteomes" id="UP000000271">
    <property type="component" value="Chromosome"/>
</dbReference>
<protein>
    <submittedName>
        <fullName evidence="2">Uncharacterized protein</fullName>
    </submittedName>
</protein>
<evidence type="ECO:0000256" key="1">
    <source>
        <dbReference type="SAM" id="Phobius"/>
    </source>
</evidence>
<proteinExistence type="predicted"/>
<feature type="transmembrane region" description="Helical" evidence="1">
    <location>
        <begin position="148"/>
        <end position="168"/>
    </location>
</feature>
<reference evidence="2" key="1">
    <citation type="submission" date="2009-10" db="EMBL/GenBank/DDBJ databases">
        <title>Complete sequence of Bacillus selenitireducens MLS10.</title>
        <authorList>
            <consortium name="US DOE Joint Genome Institute"/>
            <person name="Lucas S."/>
            <person name="Copeland A."/>
            <person name="Lapidus A."/>
            <person name="Glavina del Rio T."/>
            <person name="Dalin E."/>
            <person name="Tice H."/>
            <person name="Bruce D."/>
            <person name="Goodwin L."/>
            <person name="Pitluck S."/>
            <person name="Sims D."/>
            <person name="Brettin T."/>
            <person name="Detter J.C."/>
            <person name="Han C."/>
            <person name="Larimer F."/>
            <person name="Land M."/>
            <person name="Hauser L."/>
            <person name="Kyrpides N."/>
            <person name="Ovchinnikova G."/>
            <person name="Stolz J."/>
        </authorList>
    </citation>
    <scope>NUCLEOTIDE SEQUENCE [LARGE SCALE GENOMIC DNA]</scope>
    <source>
        <strain evidence="2">MLS10</strain>
    </source>
</reference>
<dbReference type="EMBL" id="CP001791">
    <property type="protein sequence ID" value="ADH97561.1"/>
    <property type="molecule type" value="Genomic_DNA"/>
</dbReference>
<keyword evidence="1" id="KW-0812">Transmembrane</keyword>
<keyword evidence="3" id="KW-1185">Reference proteome</keyword>
<dbReference type="OrthoDB" id="9827279at2"/>
<dbReference type="KEGG" id="bse:Bsel_0009"/>
<gene>
    <name evidence="2" type="ordered locus">Bsel_0009</name>
</gene>
<feature type="transmembrane region" description="Helical" evidence="1">
    <location>
        <begin position="180"/>
        <end position="202"/>
    </location>
</feature>